<dbReference type="PANTHER" id="PTHR32305">
    <property type="match status" value="1"/>
</dbReference>
<protein>
    <recommendedName>
        <fullName evidence="3">RHS repeat protein</fullName>
    </recommendedName>
</protein>
<sequence length="118" mass="13486">MCPLFFDFDYDPGNRLIKRIDARLGVTDYAYDDNGHLNQVIAPNGAQTDYQVDPLGRIRQEISPDRGVIDYRYDLNDNLIEATDARGISVRYEYDELNRLIAIHYPEDARGVTGMVVS</sequence>
<gene>
    <name evidence="1" type="ORF">Q9L42_010560</name>
</gene>
<dbReference type="NCBIfam" id="TIGR01643">
    <property type="entry name" value="YD_repeat_2x"/>
    <property type="match status" value="1"/>
</dbReference>
<organism evidence="1 2">
    <name type="scientific">Methylomarinum roseum</name>
    <dbReference type="NCBI Taxonomy" id="3067653"/>
    <lineage>
        <taxon>Bacteria</taxon>
        <taxon>Pseudomonadati</taxon>
        <taxon>Pseudomonadota</taxon>
        <taxon>Gammaproteobacteria</taxon>
        <taxon>Methylococcales</taxon>
        <taxon>Methylococcaceae</taxon>
        <taxon>Methylomarinum</taxon>
    </lineage>
</organism>
<dbReference type="Gene3D" id="2.180.10.10">
    <property type="entry name" value="RHS repeat-associated core"/>
    <property type="match status" value="1"/>
</dbReference>
<keyword evidence="2" id="KW-1185">Reference proteome</keyword>
<evidence type="ECO:0008006" key="3">
    <source>
        <dbReference type="Google" id="ProtNLM"/>
    </source>
</evidence>
<dbReference type="Pfam" id="PF05593">
    <property type="entry name" value="RHS_repeat"/>
    <property type="match status" value="2"/>
</dbReference>
<reference evidence="1 2" key="1">
    <citation type="journal article" date="2024" name="Microbiology">
        <title>Methylomarinum rosea sp. nov., a novel halophilic methanotrophic bacterium from the hypersaline Lake Elton.</title>
        <authorList>
            <person name="Suleimanov R.Z."/>
            <person name="Oshkin I.Y."/>
            <person name="Danilova O.V."/>
            <person name="Suzina N.E."/>
            <person name="Dedysh S.N."/>
        </authorList>
    </citation>
    <scope>NUCLEOTIDE SEQUENCE [LARGE SCALE GENOMIC DNA]</scope>
    <source>
        <strain evidence="1 2">Ch1-1</strain>
    </source>
</reference>
<proteinExistence type="predicted"/>
<accession>A0AAU7P173</accession>
<dbReference type="EMBL" id="CP157743">
    <property type="protein sequence ID" value="XBS22566.1"/>
    <property type="molecule type" value="Genomic_DNA"/>
</dbReference>
<dbReference type="InterPro" id="IPR031325">
    <property type="entry name" value="RHS_repeat"/>
</dbReference>
<dbReference type="PANTHER" id="PTHR32305:SF15">
    <property type="entry name" value="PROTEIN RHSA-RELATED"/>
    <property type="match status" value="1"/>
</dbReference>
<evidence type="ECO:0000313" key="2">
    <source>
        <dbReference type="Proteomes" id="UP001225378"/>
    </source>
</evidence>
<evidence type="ECO:0000313" key="1">
    <source>
        <dbReference type="EMBL" id="XBS22566.1"/>
    </source>
</evidence>
<dbReference type="InterPro" id="IPR006530">
    <property type="entry name" value="YD"/>
</dbReference>
<dbReference type="InterPro" id="IPR050708">
    <property type="entry name" value="T6SS_VgrG/RHS"/>
</dbReference>
<name>A0AAU7P173_9GAMM</name>
<dbReference type="AlphaFoldDB" id="A0AAU7P173"/>
<dbReference type="Proteomes" id="UP001225378">
    <property type="component" value="Chromosome"/>
</dbReference>
<dbReference type="KEGG" id="mech:Q9L42_010560"/>